<evidence type="ECO:0000313" key="4">
    <source>
        <dbReference type="WormBase" id="Y82E9BR.13"/>
    </source>
</evidence>
<dbReference type="SMR" id="Q9BKS4"/>
<sequence>MNFSSKFSSEKSISAQQSNLLRRTFSEGKEIQFFMERQGDFARPEQSNLNYMEPEYYEFKPGNRKLYSNKNGAFQKTREEEMLKNFEDEREHLEQEHNLKIHKLENKRKNYIAFLKLKNRNEAMRLFSKMVRLLREIEKDVDNAVENGISDELFSDSIERQIQQFEEETEYFESFMIRSSYIDADIFEKLSDQVLKMGELVNYSNLRSLCVHYQIACSNNDAERVELYKDDLRNFHLDLQEMADICSDFNV</sequence>
<dbReference type="PaxDb" id="6239-Y82E9BR.13"/>
<accession>Q9BKS4</accession>
<dbReference type="Bgee" id="WBGene00022346">
    <property type="expression patterns" value="Expressed in larva and 3 other cell types or tissues"/>
</dbReference>
<protein>
    <submittedName>
        <fullName evidence="2">Protein containing ALS2cr12 (ALS2CR12) signature</fullName>
    </submittedName>
</protein>
<gene>
    <name evidence="2 4" type="primary">pals-17</name>
    <name evidence="2" type="ORF">CELE_Y82E9BR.13</name>
    <name evidence="4" type="ORF">Y82E9BR.13</name>
</gene>
<evidence type="ECO:0000313" key="2">
    <source>
        <dbReference type="EMBL" id="CCD73044.1"/>
    </source>
</evidence>
<dbReference type="IntAct" id="Q9BKS4">
    <property type="interactions" value="4"/>
</dbReference>
<dbReference type="MINT" id="Q9BKS4"/>
<evidence type="ECO:0000313" key="3">
    <source>
        <dbReference type="Proteomes" id="UP000001940"/>
    </source>
</evidence>
<dbReference type="UCSC" id="Y82E9BR.13">
    <property type="organism name" value="c. elegans"/>
</dbReference>
<organism evidence="2 3">
    <name type="scientific">Caenorhabditis elegans</name>
    <dbReference type="NCBI Taxonomy" id="6239"/>
    <lineage>
        <taxon>Eukaryota</taxon>
        <taxon>Metazoa</taxon>
        <taxon>Ecdysozoa</taxon>
        <taxon>Nematoda</taxon>
        <taxon>Chromadorea</taxon>
        <taxon>Rhabditida</taxon>
        <taxon>Rhabditina</taxon>
        <taxon>Rhabditomorpha</taxon>
        <taxon>Rhabditoidea</taxon>
        <taxon>Rhabditidae</taxon>
        <taxon>Peloderinae</taxon>
        <taxon>Caenorhabditis</taxon>
    </lineage>
</organism>
<keyword evidence="3" id="KW-1185">Reference proteome</keyword>
<dbReference type="GeneID" id="175297"/>
<dbReference type="WormBase" id="Y82E9BR.13">
    <property type="protein sequence ID" value="CE38010"/>
    <property type="gene ID" value="WBGene00022346"/>
    <property type="gene designation" value="pals-17"/>
</dbReference>
<dbReference type="AlphaFoldDB" id="Q9BKS4"/>
<feature type="coiled-coil region" evidence="1">
    <location>
        <begin position="76"/>
        <end position="103"/>
    </location>
</feature>
<dbReference type="STRING" id="6239.Y82E9BR.13.1"/>
<dbReference type="Proteomes" id="UP000001940">
    <property type="component" value="Chromosome III"/>
</dbReference>
<dbReference type="InParanoid" id="Q9BKS4"/>
<dbReference type="DIP" id="DIP-25565N"/>
<dbReference type="RefSeq" id="NP_497402.2">
    <property type="nucleotide sequence ID" value="NM_065001.5"/>
</dbReference>
<dbReference type="EMBL" id="BX284603">
    <property type="protein sequence ID" value="CCD73044.1"/>
    <property type="molecule type" value="Genomic_DNA"/>
</dbReference>
<dbReference type="HOGENOM" id="CLU_1107931_0_0_1"/>
<keyword evidence="1" id="KW-0175">Coiled coil</keyword>
<dbReference type="FunCoup" id="Q9BKS4">
    <property type="interactions" value="1"/>
</dbReference>
<evidence type="ECO:0000256" key="1">
    <source>
        <dbReference type="SAM" id="Coils"/>
    </source>
</evidence>
<dbReference type="AGR" id="WB:WBGene00022346"/>
<proteinExistence type="predicted"/>
<dbReference type="PhylomeDB" id="Q9BKS4"/>
<name>Q9BKS4_CAEEL</name>
<dbReference type="CTD" id="175297"/>
<reference evidence="2 3" key="1">
    <citation type="journal article" date="1998" name="Science">
        <title>Genome sequence of the nematode C. elegans: a platform for investigating biology.</title>
        <authorList>
            <consortium name="The C. elegans sequencing consortium"/>
            <person name="Sulson J.E."/>
            <person name="Waterston R."/>
        </authorList>
    </citation>
    <scope>NUCLEOTIDE SEQUENCE [LARGE SCALE GENOMIC DNA]</scope>
    <source>
        <strain evidence="2 3">Bristol N2</strain>
    </source>
</reference>
<dbReference type="KEGG" id="cel:CELE_Y82E9BR.13"/>